<evidence type="ECO:0000256" key="3">
    <source>
        <dbReference type="ARBA" id="ARBA00022679"/>
    </source>
</evidence>
<dbReference type="Proteomes" id="UP000230233">
    <property type="component" value="Chromosome II"/>
</dbReference>
<reference evidence="12" key="1">
    <citation type="submission" date="2017-10" db="EMBL/GenBank/DDBJ databases">
        <title>Rapid genome shrinkage in a self-fertile nematode reveals novel sperm competition proteins.</title>
        <authorList>
            <person name="Yin D."/>
            <person name="Schwarz E.M."/>
            <person name="Thomas C.G."/>
            <person name="Felde R.L."/>
            <person name="Korf I.F."/>
            <person name="Cutter A.D."/>
            <person name="Schartner C.M."/>
            <person name="Ralston E.J."/>
            <person name="Meyer B.J."/>
            <person name="Haag E.S."/>
        </authorList>
    </citation>
    <scope>NUCLEOTIDE SEQUENCE [LARGE SCALE GENOMIC DNA]</scope>
    <source>
        <strain evidence="12">JU1422</strain>
    </source>
</reference>
<evidence type="ECO:0000313" key="11">
    <source>
        <dbReference type="EMBL" id="PIC49530.1"/>
    </source>
</evidence>
<gene>
    <name evidence="11" type="primary">Cnig_chr_II.g8105</name>
    <name evidence="11" type="ORF">B9Z55_008105</name>
</gene>
<dbReference type="PANTHER" id="PTHR13808:SF1">
    <property type="entry name" value="HISTONE ACETYLTRANSFERASE"/>
    <property type="match status" value="1"/>
</dbReference>
<comment type="subcellular location">
    <subcellularLocation>
        <location evidence="1">Nucleus</location>
    </subcellularLocation>
</comment>
<feature type="domain" description="CBP/p300-type HAT" evidence="10">
    <location>
        <begin position="212"/>
        <end position="525"/>
    </location>
</feature>
<keyword evidence="7" id="KW-0539">Nucleus</keyword>
<dbReference type="AlphaFoldDB" id="A0A2G5VCR4"/>
<dbReference type="PANTHER" id="PTHR13808">
    <property type="entry name" value="CBP/P300-RELATED"/>
    <property type="match status" value="1"/>
</dbReference>
<dbReference type="PROSITE" id="PS51727">
    <property type="entry name" value="CBP_P300_HAT"/>
    <property type="match status" value="1"/>
</dbReference>
<feature type="region of interest" description="Disordered" evidence="9">
    <location>
        <begin position="60"/>
        <end position="79"/>
    </location>
</feature>
<comment type="caution">
    <text evidence="11">The sequence shown here is derived from an EMBL/GenBank/DDBJ whole genome shotgun (WGS) entry which is preliminary data.</text>
</comment>
<keyword evidence="6" id="KW-0804">Transcription</keyword>
<dbReference type="STRING" id="1611254.A0A2G5VCR4"/>
<keyword evidence="12" id="KW-1185">Reference proteome</keyword>
<proteinExistence type="predicted"/>
<dbReference type="GO" id="GO:0005634">
    <property type="term" value="C:nucleus"/>
    <property type="evidence" value="ECO:0007669"/>
    <property type="project" value="UniProtKB-SubCell"/>
</dbReference>
<evidence type="ECO:0000313" key="12">
    <source>
        <dbReference type="Proteomes" id="UP000230233"/>
    </source>
</evidence>
<evidence type="ECO:0000259" key="10">
    <source>
        <dbReference type="PROSITE" id="PS51727"/>
    </source>
</evidence>
<evidence type="ECO:0000256" key="8">
    <source>
        <dbReference type="ARBA" id="ARBA00048017"/>
    </source>
</evidence>
<dbReference type="GO" id="GO:0005667">
    <property type="term" value="C:transcription regulator complex"/>
    <property type="evidence" value="ECO:0007669"/>
    <property type="project" value="TreeGrafter"/>
</dbReference>
<accession>A0A2G5VCR4</accession>
<evidence type="ECO:0000256" key="2">
    <source>
        <dbReference type="ARBA" id="ARBA00013184"/>
    </source>
</evidence>
<sequence length="525" mass="61518">MQKPPPRTTRPTRARIMMSPMTGIQDFLGSYISGNFQNEESFSTCAPDTENTTGDFREIQKQKNDKTPIKEQKKRGHMDLEKEKFQESQFGILKKAKIQEPQFMCCSENPDLSYSSFNHQCTSGAQDCRIRPEDVYWVPRKQKGEFQEAVCTTCFKEMRNKDGWIQEKNINEKIEEIFKCQKCSGFWHQCCSFFYGEPEDFVCRNCAPEAYKLVLDEPGSSRDSNFIEERINGFLKSSLEIDQEFQKISVRTYYSEDDFVKTGDLAPPSWESKFIAEYGTVIKFASRAIHVFQRQDNVDQIVFSLFASEYRNPGKSWMVIDCLDSIKMFQPASLRTQIYQELVLIYFDLARKIGLSDSFLWADPPVQGDDYIFPVKPANQPSPTPTMLENWYLRVMEKGKSDGIIKEFRSFTEEKEFKKFKKPTDIPIFQTSLWSPLMIAHDVGGKPQKLWRAMSVEWKSHGSDNWFIEFNKVAKDEQLERMCQERFHEILLKKEEMQYHCWENNWQFGTPRRARYASVGLINLM</sequence>
<dbReference type="GO" id="GO:0000123">
    <property type="term" value="C:histone acetyltransferase complex"/>
    <property type="evidence" value="ECO:0007669"/>
    <property type="project" value="TreeGrafter"/>
</dbReference>
<keyword evidence="4" id="KW-0156">Chromatin regulator</keyword>
<dbReference type="InterPro" id="IPR013178">
    <property type="entry name" value="Histone_AcTrfase_Rtt109/CBP"/>
</dbReference>
<keyword evidence="5" id="KW-0805">Transcription regulation</keyword>
<evidence type="ECO:0000256" key="9">
    <source>
        <dbReference type="SAM" id="MobiDB-lite"/>
    </source>
</evidence>
<organism evidence="11 12">
    <name type="scientific">Caenorhabditis nigoni</name>
    <dbReference type="NCBI Taxonomy" id="1611254"/>
    <lineage>
        <taxon>Eukaryota</taxon>
        <taxon>Metazoa</taxon>
        <taxon>Ecdysozoa</taxon>
        <taxon>Nematoda</taxon>
        <taxon>Chromadorea</taxon>
        <taxon>Rhabditida</taxon>
        <taxon>Rhabditina</taxon>
        <taxon>Rhabditomorpha</taxon>
        <taxon>Rhabditoidea</taxon>
        <taxon>Rhabditidae</taxon>
        <taxon>Peloderinae</taxon>
        <taxon>Caenorhabditis</taxon>
    </lineage>
</organism>
<dbReference type="OrthoDB" id="899at2759"/>
<dbReference type="InterPro" id="IPR031162">
    <property type="entry name" value="CBP_P300_HAT"/>
</dbReference>
<dbReference type="EC" id="2.3.1.48" evidence="2"/>
<evidence type="ECO:0000256" key="5">
    <source>
        <dbReference type="ARBA" id="ARBA00023015"/>
    </source>
</evidence>
<evidence type="ECO:0000256" key="7">
    <source>
        <dbReference type="ARBA" id="ARBA00023242"/>
    </source>
</evidence>
<dbReference type="GO" id="GO:0003713">
    <property type="term" value="F:transcription coactivator activity"/>
    <property type="evidence" value="ECO:0007669"/>
    <property type="project" value="TreeGrafter"/>
</dbReference>
<evidence type="ECO:0000256" key="1">
    <source>
        <dbReference type="ARBA" id="ARBA00004123"/>
    </source>
</evidence>
<name>A0A2G5VCR4_9PELO</name>
<dbReference type="GO" id="GO:0004402">
    <property type="term" value="F:histone acetyltransferase activity"/>
    <property type="evidence" value="ECO:0007669"/>
    <property type="project" value="InterPro"/>
</dbReference>
<dbReference type="Pfam" id="PF08214">
    <property type="entry name" value="HAT_KAT11"/>
    <property type="match status" value="1"/>
</dbReference>
<dbReference type="GO" id="GO:0045944">
    <property type="term" value="P:positive regulation of transcription by RNA polymerase II"/>
    <property type="evidence" value="ECO:0007669"/>
    <property type="project" value="TreeGrafter"/>
</dbReference>
<dbReference type="EMBL" id="PDUG01000002">
    <property type="protein sequence ID" value="PIC49530.1"/>
    <property type="molecule type" value="Genomic_DNA"/>
</dbReference>
<comment type="catalytic activity">
    <reaction evidence="8">
        <text>L-lysyl-[protein] + acetyl-CoA = N(6)-acetyl-L-lysyl-[protein] + CoA + H(+)</text>
        <dbReference type="Rhea" id="RHEA:45948"/>
        <dbReference type="Rhea" id="RHEA-COMP:9752"/>
        <dbReference type="Rhea" id="RHEA-COMP:10731"/>
        <dbReference type="ChEBI" id="CHEBI:15378"/>
        <dbReference type="ChEBI" id="CHEBI:29969"/>
        <dbReference type="ChEBI" id="CHEBI:57287"/>
        <dbReference type="ChEBI" id="CHEBI:57288"/>
        <dbReference type="ChEBI" id="CHEBI:61930"/>
        <dbReference type="EC" id="2.3.1.48"/>
    </reaction>
</comment>
<evidence type="ECO:0000256" key="6">
    <source>
        <dbReference type="ARBA" id="ARBA00023163"/>
    </source>
</evidence>
<protein>
    <recommendedName>
        <fullName evidence="2">histone acetyltransferase</fullName>
        <ecNumber evidence="2">2.3.1.48</ecNumber>
    </recommendedName>
</protein>
<dbReference type="GO" id="GO:0031490">
    <property type="term" value="F:chromatin DNA binding"/>
    <property type="evidence" value="ECO:0007669"/>
    <property type="project" value="TreeGrafter"/>
</dbReference>
<evidence type="ECO:0000256" key="4">
    <source>
        <dbReference type="ARBA" id="ARBA00022853"/>
    </source>
</evidence>
<keyword evidence="3" id="KW-0808">Transferase</keyword>
<dbReference type="SMART" id="SM01250">
    <property type="entry name" value="KAT11"/>
    <property type="match status" value="1"/>
</dbReference>